<dbReference type="CDD" id="cd00462">
    <property type="entry name" value="PTH"/>
    <property type="match status" value="1"/>
</dbReference>
<evidence type="ECO:0000313" key="4">
    <source>
        <dbReference type="EMBL" id="MCA9386533.1"/>
    </source>
</evidence>
<evidence type="ECO:0000313" key="5">
    <source>
        <dbReference type="Proteomes" id="UP000714915"/>
    </source>
</evidence>
<organism evidence="4 5">
    <name type="scientific">Candidatus Dojkabacteria bacterium</name>
    <dbReference type="NCBI Taxonomy" id="2099670"/>
    <lineage>
        <taxon>Bacteria</taxon>
        <taxon>Candidatus Dojkabacteria</taxon>
    </lineage>
</organism>
<keyword evidence="2 4" id="KW-0378">Hydrolase</keyword>
<dbReference type="NCBIfam" id="TIGR00447">
    <property type="entry name" value="pth"/>
    <property type="match status" value="1"/>
</dbReference>
<dbReference type="Proteomes" id="UP000714915">
    <property type="component" value="Unassembled WGS sequence"/>
</dbReference>
<protein>
    <submittedName>
        <fullName evidence="4">Aminoacyl-tRNA hydrolase</fullName>
        <ecNumber evidence="4">3.1.1.29</ecNumber>
    </submittedName>
</protein>
<sequence>MSPYFVDTIYHLRMNLISYGDIIYPLNTNPNMEIEFDMKKIKLIVGLGNLGKNYQKSRHNVGFFLIDRLTNTDLKEDSKFEAFTNSIEIAGNKVTVAKPTTMMNDSGRSVKKIADYFNINPSEILIAHDDLDIALGEYKIQFSKGPKIHNGIISIEQHLGTPDFWRLRIGVDNRTPEQRTHMSGADYVLNPMNSADLETVNKAISTVIEEFEK</sequence>
<dbReference type="PANTHER" id="PTHR17224">
    <property type="entry name" value="PEPTIDYL-TRNA HYDROLASE"/>
    <property type="match status" value="1"/>
</dbReference>
<dbReference type="InterPro" id="IPR036416">
    <property type="entry name" value="Pept_tRNA_hydro_sf"/>
</dbReference>
<keyword evidence="3" id="KW-0694">RNA-binding</keyword>
<evidence type="ECO:0000256" key="1">
    <source>
        <dbReference type="ARBA" id="ARBA00022555"/>
    </source>
</evidence>
<dbReference type="GO" id="GO:0004045">
    <property type="term" value="F:peptidyl-tRNA hydrolase activity"/>
    <property type="evidence" value="ECO:0007669"/>
    <property type="project" value="UniProtKB-EC"/>
</dbReference>
<name>A0A955RLP8_9BACT</name>
<dbReference type="AlphaFoldDB" id="A0A955RLP8"/>
<dbReference type="SUPFAM" id="SSF53178">
    <property type="entry name" value="Peptidyl-tRNA hydrolase-like"/>
    <property type="match status" value="1"/>
</dbReference>
<gene>
    <name evidence="4" type="primary">pth</name>
    <name evidence="4" type="ORF">KC669_00715</name>
</gene>
<accession>A0A955RLP8</accession>
<dbReference type="Gene3D" id="3.40.50.1470">
    <property type="entry name" value="Peptidyl-tRNA hydrolase"/>
    <property type="match status" value="1"/>
</dbReference>
<dbReference type="InterPro" id="IPR001328">
    <property type="entry name" value="Pept_tRNA_hydro"/>
</dbReference>
<dbReference type="EMBL" id="JAGQLF010000005">
    <property type="protein sequence ID" value="MCA9386533.1"/>
    <property type="molecule type" value="Genomic_DNA"/>
</dbReference>
<evidence type="ECO:0000256" key="3">
    <source>
        <dbReference type="ARBA" id="ARBA00022884"/>
    </source>
</evidence>
<reference evidence="4" key="1">
    <citation type="submission" date="2020-04" db="EMBL/GenBank/DDBJ databases">
        <authorList>
            <person name="Zhang T."/>
        </authorList>
    </citation>
    <scope>NUCLEOTIDE SEQUENCE</scope>
    <source>
        <strain evidence="4">HKST-UBA09</strain>
    </source>
</reference>
<dbReference type="GO" id="GO:0000049">
    <property type="term" value="F:tRNA binding"/>
    <property type="evidence" value="ECO:0007669"/>
    <property type="project" value="UniProtKB-KW"/>
</dbReference>
<evidence type="ECO:0000256" key="2">
    <source>
        <dbReference type="ARBA" id="ARBA00022801"/>
    </source>
</evidence>
<reference evidence="4" key="2">
    <citation type="journal article" date="2021" name="Microbiome">
        <title>Successional dynamics and alternative stable states in a saline activated sludge microbial community over 9 years.</title>
        <authorList>
            <person name="Wang Y."/>
            <person name="Ye J."/>
            <person name="Ju F."/>
            <person name="Liu L."/>
            <person name="Boyd J.A."/>
            <person name="Deng Y."/>
            <person name="Parks D.H."/>
            <person name="Jiang X."/>
            <person name="Yin X."/>
            <person name="Woodcroft B.J."/>
            <person name="Tyson G.W."/>
            <person name="Hugenholtz P."/>
            <person name="Polz M.F."/>
            <person name="Zhang T."/>
        </authorList>
    </citation>
    <scope>NUCLEOTIDE SEQUENCE</scope>
    <source>
        <strain evidence="4">HKST-UBA09</strain>
    </source>
</reference>
<dbReference type="Pfam" id="PF01195">
    <property type="entry name" value="Pept_tRNA_hydro"/>
    <property type="match status" value="1"/>
</dbReference>
<dbReference type="PANTHER" id="PTHR17224:SF1">
    <property type="entry name" value="PEPTIDYL-TRNA HYDROLASE"/>
    <property type="match status" value="1"/>
</dbReference>
<keyword evidence="1" id="KW-0820">tRNA-binding</keyword>
<proteinExistence type="predicted"/>
<dbReference type="EC" id="3.1.1.29" evidence="4"/>
<comment type="caution">
    <text evidence="4">The sequence shown here is derived from an EMBL/GenBank/DDBJ whole genome shotgun (WGS) entry which is preliminary data.</text>
</comment>